<evidence type="ECO:0000259" key="3">
    <source>
        <dbReference type="Pfam" id="PF16344"/>
    </source>
</evidence>
<dbReference type="AlphaFoldDB" id="A0A326RX66"/>
<sequence>MKEFAPNHIENLIAKYLVDEASSEEIRELQDWCAQSSDNQRHLDEAQLIFQKAQISEKDQFDTEAAWAKVRPQLTLDNKSSGFGIGFWGKIAAAFVLFTALSYLFYDQVSSKQEFSYLSQDQPSQVILPDQTQIALLPHSEAKVIWNTKSKTGKILLSGEATFSMDSQSDTQWLVETENLRVEDIGTVFHVVSLSERDSVEVSVLEGAVRFYSESDPGIALEAGQKGIYSKSAKQFLKGDFQSNEFAFHTKTFDFSGESLQSVVDLLSKVYQTEIQLSGPISTCQITVRFDREELETALSILAETMGLTLTSTEKGYLLSGEACY</sequence>
<keyword evidence="1" id="KW-0472">Membrane</keyword>
<keyword evidence="1" id="KW-0812">Transmembrane</keyword>
<dbReference type="EMBL" id="QKTX01000001">
    <property type="protein sequence ID" value="PZV87145.1"/>
    <property type="molecule type" value="Genomic_DNA"/>
</dbReference>
<dbReference type="Proteomes" id="UP000248917">
    <property type="component" value="Unassembled WGS sequence"/>
</dbReference>
<dbReference type="RefSeq" id="WP_111390840.1">
    <property type="nucleotide sequence ID" value="NZ_JBKBOX010000028.1"/>
</dbReference>
<dbReference type="PANTHER" id="PTHR30273">
    <property type="entry name" value="PERIPLASMIC SIGNAL SENSOR AND SIGMA FACTOR ACTIVATOR FECR-RELATED"/>
    <property type="match status" value="1"/>
</dbReference>
<dbReference type="Gene3D" id="2.60.120.1440">
    <property type="match status" value="1"/>
</dbReference>
<feature type="domain" description="Protein FecR C-terminal" evidence="3">
    <location>
        <begin position="253"/>
        <end position="311"/>
    </location>
</feature>
<dbReference type="OrthoDB" id="1452822at2"/>
<dbReference type="PANTHER" id="PTHR30273:SF2">
    <property type="entry name" value="PROTEIN FECR"/>
    <property type="match status" value="1"/>
</dbReference>
<gene>
    <name evidence="4" type="ORF">CLV31_10117</name>
</gene>
<feature type="domain" description="FecR protein" evidence="2">
    <location>
        <begin position="122"/>
        <end position="210"/>
    </location>
</feature>
<keyword evidence="5" id="KW-1185">Reference proteome</keyword>
<organism evidence="4 5">
    <name type="scientific">Algoriphagus aquaeductus</name>
    <dbReference type="NCBI Taxonomy" id="475299"/>
    <lineage>
        <taxon>Bacteria</taxon>
        <taxon>Pseudomonadati</taxon>
        <taxon>Bacteroidota</taxon>
        <taxon>Cytophagia</taxon>
        <taxon>Cytophagales</taxon>
        <taxon>Cyclobacteriaceae</taxon>
        <taxon>Algoriphagus</taxon>
    </lineage>
</organism>
<dbReference type="InterPro" id="IPR032508">
    <property type="entry name" value="FecR_C"/>
</dbReference>
<proteinExistence type="predicted"/>
<evidence type="ECO:0000256" key="1">
    <source>
        <dbReference type="SAM" id="Phobius"/>
    </source>
</evidence>
<dbReference type="PIRSF" id="PIRSF018266">
    <property type="entry name" value="FecR"/>
    <property type="match status" value="1"/>
</dbReference>
<evidence type="ECO:0000313" key="5">
    <source>
        <dbReference type="Proteomes" id="UP000248917"/>
    </source>
</evidence>
<dbReference type="Pfam" id="PF04773">
    <property type="entry name" value="FecR"/>
    <property type="match status" value="1"/>
</dbReference>
<protein>
    <submittedName>
        <fullName evidence="4">FecR family protein</fullName>
    </submittedName>
</protein>
<dbReference type="Gene3D" id="3.55.50.30">
    <property type="match status" value="1"/>
</dbReference>
<comment type="caution">
    <text evidence="4">The sequence shown here is derived from an EMBL/GenBank/DDBJ whole genome shotgun (WGS) entry which is preliminary data.</text>
</comment>
<feature type="transmembrane region" description="Helical" evidence="1">
    <location>
        <begin position="85"/>
        <end position="106"/>
    </location>
</feature>
<dbReference type="InterPro" id="IPR012373">
    <property type="entry name" value="Ferrdict_sens_TM"/>
</dbReference>
<accession>A0A326RX66</accession>
<keyword evidence="1" id="KW-1133">Transmembrane helix</keyword>
<evidence type="ECO:0000259" key="2">
    <source>
        <dbReference type="Pfam" id="PF04773"/>
    </source>
</evidence>
<reference evidence="4 5" key="1">
    <citation type="submission" date="2018-06" db="EMBL/GenBank/DDBJ databases">
        <title>Genomic Encyclopedia of Archaeal and Bacterial Type Strains, Phase II (KMG-II): from individual species to whole genera.</title>
        <authorList>
            <person name="Goeker M."/>
        </authorList>
    </citation>
    <scope>NUCLEOTIDE SEQUENCE [LARGE SCALE GENOMIC DNA]</scope>
    <source>
        <strain evidence="4 5">T4</strain>
    </source>
</reference>
<dbReference type="GO" id="GO:0016989">
    <property type="term" value="F:sigma factor antagonist activity"/>
    <property type="evidence" value="ECO:0007669"/>
    <property type="project" value="TreeGrafter"/>
</dbReference>
<dbReference type="Pfam" id="PF16344">
    <property type="entry name" value="FecR_C"/>
    <property type="match status" value="1"/>
</dbReference>
<dbReference type="InterPro" id="IPR006860">
    <property type="entry name" value="FecR"/>
</dbReference>
<name>A0A326RX66_9BACT</name>
<evidence type="ECO:0000313" key="4">
    <source>
        <dbReference type="EMBL" id="PZV87145.1"/>
    </source>
</evidence>